<keyword evidence="7" id="KW-0378">Hydrolase</keyword>
<dbReference type="PANTHER" id="PTHR23074:SF83">
    <property type="entry name" value="VACUOLAR PROTEIN SORTING-ASSOCIATED PROTEIN 4A"/>
    <property type="match status" value="1"/>
</dbReference>
<dbReference type="FunFam" id="1.20.58.80:FF:000004">
    <property type="entry name" value="Vacuolar protein sorting-associated protein 4"/>
    <property type="match status" value="1"/>
</dbReference>
<dbReference type="GO" id="GO:0016887">
    <property type="term" value="F:ATP hydrolysis activity"/>
    <property type="evidence" value="ECO:0007669"/>
    <property type="project" value="InterPro"/>
</dbReference>
<keyword evidence="5" id="KW-0547">Nucleotide-binding</keyword>
<dbReference type="GO" id="GO:0005524">
    <property type="term" value="F:ATP binding"/>
    <property type="evidence" value="ECO:0007669"/>
    <property type="project" value="UniProtKB-KW"/>
</dbReference>
<dbReference type="Gene3D" id="3.40.50.300">
    <property type="entry name" value="P-loop containing nucleotide triphosphate hydrolases"/>
    <property type="match status" value="1"/>
</dbReference>
<comment type="catalytic activity">
    <reaction evidence="11">
        <text>ATP + H2O = ADP + phosphate + H(+)</text>
        <dbReference type="Rhea" id="RHEA:13065"/>
        <dbReference type="ChEBI" id="CHEBI:15377"/>
        <dbReference type="ChEBI" id="CHEBI:15378"/>
        <dbReference type="ChEBI" id="CHEBI:30616"/>
        <dbReference type="ChEBI" id="CHEBI:43474"/>
        <dbReference type="ChEBI" id="CHEBI:456216"/>
        <dbReference type="EC" id="3.6.4.6"/>
    </reaction>
</comment>
<protein>
    <recommendedName>
        <fullName evidence="3">vesicle-fusing ATPase</fullName>
        <ecNumber evidence="3">3.6.4.6</ecNumber>
    </recommendedName>
</protein>
<proteinExistence type="inferred from homology"/>
<dbReference type="GO" id="GO:0010008">
    <property type="term" value="C:endosome membrane"/>
    <property type="evidence" value="ECO:0007669"/>
    <property type="project" value="UniProtKB-SubCell"/>
</dbReference>
<keyword evidence="10" id="KW-0472">Membrane</keyword>
<evidence type="ECO:0000256" key="8">
    <source>
        <dbReference type="ARBA" id="ARBA00022840"/>
    </source>
</evidence>
<dbReference type="Pfam" id="PF04212">
    <property type="entry name" value="MIT"/>
    <property type="match status" value="1"/>
</dbReference>
<dbReference type="GeneID" id="20808945"/>
<evidence type="ECO:0000256" key="9">
    <source>
        <dbReference type="ARBA" id="ARBA00022927"/>
    </source>
</evidence>
<keyword evidence="4" id="KW-0813">Transport</keyword>
<dbReference type="Gene3D" id="1.10.8.60">
    <property type="match status" value="1"/>
</dbReference>
<evidence type="ECO:0000259" key="13">
    <source>
        <dbReference type="SMART" id="SM00382"/>
    </source>
</evidence>
<dbReference type="PANTHER" id="PTHR23074">
    <property type="entry name" value="AAA DOMAIN-CONTAINING"/>
    <property type="match status" value="1"/>
</dbReference>
<dbReference type="OrthoDB" id="29072at2759"/>
<comment type="subcellular location">
    <subcellularLocation>
        <location evidence="1">Endosome membrane</location>
        <topology evidence="1">Peripheral membrane protein</topology>
    </subcellularLocation>
</comment>
<accession>W4GJ48</accession>
<evidence type="ECO:0000256" key="4">
    <source>
        <dbReference type="ARBA" id="ARBA00022448"/>
    </source>
</evidence>
<dbReference type="GO" id="GO:0007033">
    <property type="term" value="P:vacuole organization"/>
    <property type="evidence" value="ECO:0007669"/>
    <property type="project" value="TreeGrafter"/>
</dbReference>
<sequence>MVHNSSWQNPISTMDNKFIPQAIQLVTQAIQEDTNKNYEAAFKLYQQSLEHFMIGVKYEKNPTSKAIIMKRVEGYMTRAEQLRELLEGQAKPKVVAAGGTAEKEKDDEETDGDAEKNKLRGALASAVVSEKPNVKWDDVAGLEAAKEALKEAVILPARFPQLFTGKRRPWKGILLYGPPGTGKSYLAKAVATEADSTFFSVSSSDLVSKWQGESERLVKNLFEMAREKKPSIIFIDEIDSLCSNRSEGESDSTRRIKTEFLVQMQGVGHSHDGILVLGATNVPWELDPAMRRRFEKRIYIPLPEVHARKVMLKIHLGDTPHSLNDADFTTLAAKAEGCSGSDISVLVREALMEPLRQCQQAQFFYRCDEKAHPAKNGPFLTPCEDDPPCPHCHMKLSSCAPTCAGCKAPCPRCGSYRMRLYDLPDRGFKDDQLKPPMVSMTNFNKVLEHSISSVAPEELNQFIKWTTEFGQEG</sequence>
<evidence type="ECO:0000256" key="12">
    <source>
        <dbReference type="SAM" id="MobiDB-lite"/>
    </source>
</evidence>
<dbReference type="GO" id="GO:0016197">
    <property type="term" value="P:endosomal transport"/>
    <property type="evidence" value="ECO:0007669"/>
    <property type="project" value="TreeGrafter"/>
</dbReference>
<dbReference type="InterPro" id="IPR003959">
    <property type="entry name" value="ATPase_AAA_core"/>
</dbReference>
<comment type="similarity">
    <text evidence="2">Belongs to the AAA ATPase family.</text>
</comment>
<feature type="domain" description="MIT" evidence="14">
    <location>
        <begin position="15"/>
        <end position="92"/>
    </location>
</feature>
<dbReference type="AlphaFoldDB" id="W4GJ48"/>
<dbReference type="CDD" id="cd19521">
    <property type="entry name" value="RecA-like_VPS4"/>
    <property type="match status" value="1"/>
</dbReference>
<dbReference type="SMART" id="SM00382">
    <property type="entry name" value="AAA"/>
    <property type="match status" value="1"/>
</dbReference>
<dbReference type="InterPro" id="IPR041569">
    <property type="entry name" value="AAA_lid_3"/>
</dbReference>
<dbReference type="FunFam" id="1.10.8.60:FF:000015">
    <property type="entry name" value="vacuolar protein sorting-associated protein 4A"/>
    <property type="match status" value="1"/>
</dbReference>
<reference evidence="15" key="1">
    <citation type="submission" date="2013-12" db="EMBL/GenBank/DDBJ databases">
        <title>The Genome Sequence of Aphanomyces astaci APO3.</title>
        <authorList>
            <consortium name="The Broad Institute Genomics Platform"/>
            <person name="Russ C."/>
            <person name="Tyler B."/>
            <person name="van West P."/>
            <person name="Dieguez-Uribeondo J."/>
            <person name="Young S.K."/>
            <person name="Zeng Q."/>
            <person name="Gargeya S."/>
            <person name="Fitzgerald M."/>
            <person name="Abouelleil A."/>
            <person name="Alvarado L."/>
            <person name="Chapman S.B."/>
            <person name="Gainer-Dewar J."/>
            <person name="Goldberg J."/>
            <person name="Griggs A."/>
            <person name="Gujja S."/>
            <person name="Hansen M."/>
            <person name="Howarth C."/>
            <person name="Imamovic A."/>
            <person name="Ireland A."/>
            <person name="Larimer J."/>
            <person name="McCowan C."/>
            <person name="Murphy C."/>
            <person name="Pearson M."/>
            <person name="Poon T.W."/>
            <person name="Priest M."/>
            <person name="Roberts A."/>
            <person name="Saif S."/>
            <person name="Shea T."/>
            <person name="Sykes S."/>
            <person name="Wortman J."/>
            <person name="Nusbaum C."/>
            <person name="Birren B."/>
        </authorList>
    </citation>
    <scope>NUCLEOTIDE SEQUENCE [LARGE SCALE GENOMIC DNA]</scope>
    <source>
        <strain evidence="15">APO3</strain>
    </source>
</reference>
<evidence type="ECO:0000256" key="11">
    <source>
        <dbReference type="ARBA" id="ARBA00048883"/>
    </source>
</evidence>
<dbReference type="STRING" id="112090.W4GJ48"/>
<evidence type="ECO:0000256" key="5">
    <source>
        <dbReference type="ARBA" id="ARBA00022741"/>
    </source>
</evidence>
<feature type="domain" description="AAA+ ATPase" evidence="13">
    <location>
        <begin position="169"/>
        <end position="304"/>
    </location>
</feature>
<feature type="region of interest" description="Disordered" evidence="12">
    <location>
        <begin position="93"/>
        <end position="117"/>
    </location>
</feature>
<dbReference type="InterPro" id="IPR050304">
    <property type="entry name" value="MT-severing_AAA_ATPase"/>
</dbReference>
<keyword evidence="9" id="KW-0653">Protein transport</keyword>
<dbReference type="Pfam" id="PF17862">
    <property type="entry name" value="AAA_lid_3"/>
    <property type="match status" value="1"/>
</dbReference>
<name>W4GJ48_APHAT</name>
<evidence type="ECO:0000256" key="3">
    <source>
        <dbReference type="ARBA" id="ARBA00012674"/>
    </source>
</evidence>
<dbReference type="RefSeq" id="XP_009830643.1">
    <property type="nucleotide sequence ID" value="XM_009832341.1"/>
</dbReference>
<dbReference type="FunFam" id="3.40.50.300:FF:000043">
    <property type="entry name" value="Vacuolar protein sorting-associated protein 4"/>
    <property type="match status" value="1"/>
</dbReference>
<organism evidence="15">
    <name type="scientific">Aphanomyces astaci</name>
    <name type="common">Crayfish plague agent</name>
    <dbReference type="NCBI Taxonomy" id="112090"/>
    <lineage>
        <taxon>Eukaryota</taxon>
        <taxon>Sar</taxon>
        <taxon>Stramenopiles</taxon>
        <taxon>Oomycota</taxon>
        <taxon>Saprolegniomycetes</taxon>
        <taxon>Saprolegniales</taxon>
        <taxon>Verrucalvaceae</taxon>
        <taxon>Aphanomyces</taxon>
    </lineage>
</organism>
<dbReference type="VEuPathDB" id="FungiDB:H257_06949"/>
<dbReference type="EMBL" id="KI913127">
    <property type="protein sequence ID" value="ETV79707.1"/>
    <property type="molecule type" value="Genomic_DNA"/>
</dbReference>
<evidence type="ECO:0000259" key="14">
    <source>
        <dbReference type="SMART" id="SM00745"/>
    </source>
</evidence>
<dbReference type="InterPro" id="IPR003593">
    <property type="entry name" value="AAA+_ATPase"/>
</dbReference>
<evidence type="ECO:0000256" key="7">
    <source>
        <dbReference type="ARBA" id="ARBA00022801"/>
    </source>
</evidence>
<dbReference type="Gene3D" id="1.20.58.80">
    <property type="entry name" value="Phosphotransferase system, lactose/cellobiose-type IIA subunit"/>
    <property type="match status" value="1"/>
</dbReference>
<dbReference type="EC" id="3.6.4.6" evidence="3"/>
<dbReference type="SMART" id="SM00745">
    <property type="entry name" value="MIT"/>
    <property type="match status" value="1"/>
</dbReference>
<dbReference type="InterPro" id="IPR027417">
    <property type="entry name" value="P-loop_NTPase"/>
</dbReference>
<evidence type="ECO:0000256" key="6">
    <source>
        <dbReference type="ARBA" id="ARBA00022753"/>
    </source>
</evidence>
<dbReference type="InterPro" id="IPR036181">
    <property type="entry name" value="MIT_dom_sf"/>
</dbReference>
<evidence type="ECO:0000256" key="2">
    <source>
        <dbReference type="ARBA" id="ARBA00006914"/>
    </source>
</evidence>
<evidence type="ECO:0000256" key="1">
    <source>
        <dbReference type="ARBA" id="ARBA00004481"/>
    </source>
</evidence>
<keyword evidence="8" id="KW-0067">ATP-binding</keyword>
<dbReference type="InterPro" id="IPR007330">
    <property type="entry name" value="MIT_dom"/>
</dbReference>
<dbReference type="Pfam" id="PF09336">
    <property type="entry name" value="Vps4_C"/>
    <property type="match status" value="1"/>
</dbReference>
<dbReference type="GO" id="GO:0015031">
    <property type="term" value="P:protein transport"/>
    <property type="evidence" value="ECO:0007669"/>
    <property type="project" value="UniProtKB-KW"/>
</dbReference>
<dbReference type="SUPFAM" id="SSF116846">
    <property type="entry name" value="MIT domain"/>
    <property type="match status" value="1"/>
</dbReference>
<dbReference type="SUPFAM" id="SSF52540">
    <property type="entry name" value="P-loop containing nucleoside triphosphate hydrolases"/>
    <property type="match status" value="1"/>
</dbReference>
<evidence type="ECO:0000256" key="10">
    <source>
        <dbReference type="ARBA" id="ARBA00023136"/>
    </source>
</evidence>
<gene>
    <name evidence="15" type="ORF">H257_06949</name>
</gene>
<evidence type="ECO:0000313" key="15">
    <source>
        <dbReference type="EMBL" id="ETV79707.1"/>
    </source>
</evidence>
<dbReference type="Pfam" id="PF00004">
    <property type="entry name" value="AAA"/>
    <property type="match status" value="1"/>
</dbReference>
<keyword evidence="6" id="KW-0967">Endosome</keyword>
<dbReference type="InterPro" id="IPR015415">
    <property type="entry name" value="Spast_Vps4_C"/>
</dbReference>